<accession>A0A0A2VFF5</accession>
<dbReference type="InterPro" id="IPR001611">
    <property type="entry name" value="Leu-rich_rpt"/>
</dbReference>
<evidence type="ECO:0000313" key="3">
    <source>
        <dbReference type="Proteomes" id="UP000030106"/>
    </source>
</evidence>
<sequence>MPSLPSYQEATTRADWLQVVSSYIHTSDYHALCLVNRHFWNLFAPLLWIDILATVRRRGLKPDDDLSWWFDFTFVKLGDVRLSTRGLVRVLDLRDFATESYQFATDENARFLRSLHMALKLLPRVNALLLDHHTEIDPNSLVSLTKTHSSPLLLSISHCSTQLPGTFFTSPSLQKLVYLDVSDLPGSVAPLLQPLLLPDLRILKLAGRELDDATFIGLAELYKLRLWSLDLSHNRLTDCILQTLAERCFPPSSLRSPDHFQVEGKLSASNHGTITYGAFEFIEESQFSGSFSSPERYHLDAPTYDAQPYFLHGQRQVFRSDGRGTLRSDSADGATHILSHQTTHYDVEDTYRNSRGITHLDVSYNQISGSGVEKLLRISNGQIEHFACDSMPLVPPRSPAQQLWPSDTSLHGIAGLAHVFRPVYSSNLRSLRIHHSLVTNVPTLNVDGLSSLARLHVAETSIRFRIDKAYPQRYVPDMNPRLSSLTLTCVPRRSSGPLIERLLGFLKLLSLQERHISDASHSSQAASWHWPGMLKGLRHLRLEFGPDCPGKDTTAAEDVDAGHLMSSGERGFSFFEGESHHSARSSDTKSRVARRLRSDSASATDVSAGQDNELEKAKRDKAEFIHYQDEWNGCGFELQVWAGPAHPHSNPIINDYRRLVLNHRNLCASVGPVSPAQVLAGVPEKSYVFHTAWRAALMPPGELATPAPQDLAGMRDVLGALKQHRAAGRACYQDLQGSQKHATLGVPLGAPHFYWTGSLEVSTKQ</sequence>
<protein>
    <submittedName>
        <fullName evidence="2">Uncharacterized protein</fullName>
    </submittedName>
</protein>
<dbReference type="Pfam" id="PF13516">
    <property type="entry name" value="LRR_6"/>
    <property type="match status" value="1"/>
</dbReference>
<feature type="region of interest" description="Disordered" evidence="1">
    <location>
        <begin position="576"/>
        <end position="615"/>
    </location>
</feature>
<feature type="compositionally biased region" description="Polar residues" evidence="1">
    <location>
        <begin position="599"/>
        <end position="610"/>
    </location>
</feature>
<dbReference type="Proteomes" id="UP000030106">
    <property type="component" value="Unassembled WGS sequence"/>
</dbReference>
<comment type="caution">
    <text evidence="2">The sequence shown here is derived from an EMBL/GenBank/DDBJ whole genome shotgun (WGS) entry which is preliminary data.</text>
</comment>
<dbReference type="HOGENOM" id="CLU_021422_1_0_1"/>
<dbReference type="AlphaFoldDB" id="A0A0A2VFF5"/>
<dbReference type="InterPro" id="IPR032675">
    <property type="entry name" value="LRR_dom_sf"/>
</dbReference>
<name>A0A0A2VFF5_BEABA</name>
<evidence type="ECO:0000313" key="2">
    <source>
        <dbReference type="EMBL" id="KGQ06298.1"/>
    </source>
</evidence>
<dbReference type="OrthoDB" id="5213490at2759"/>
<dbReference type="eggNOG" id="ENOG502S6PB">
    <property type="taxonomic scope" value="Eukaryota"/>
</dbReference>
<gene>
    <name evidence="2" type="ORF">BBAD15_g8385</name>
</gene>
<organism evidence="2 3">
    <name type="scientific">Beauveria bassiana D1-5</name>
    <dbReference type="NCBI Taxonomy" id="1245745"/>
    <lineage>
        <taxon>Eukaryota</taxon>
        <taxon>Fungi</taxon>
        <taxon>Dikarya</taxon>
        <taxon>Ascomycota</taxon>
        <taxon>Pezizomycotina</taxon>
        <taxon>Sordariomycetes</taxon>
        <taxon>Hypocreomycetidae</taxon>
        <taxon>Hypocreales</taxon>
        <taxon>Cordycipitaceae</taxon>
        <taxon>Beauveria</taxon>
    </lineage>
</organism>
<proteinExistence type="predicted"/>
<feature type="compositionally biased region" description="Basic and acidic residues" evidence="1">
    <location>
        <begin position="577"/>
        <end position="590"/>
    </location>
</feature>
<dbReference type="EMBL" id="ANFO01000838">
    <property type="protein sequence ID" value="KGQ06298.1"/>
    <property type="molecule type" value="Genomic_DNA"/>
</dbReference>
<dbReference type="Gene3D" id="3.80.10.10">
    <property type="entry name" value="Ribonuclease Inhibitor"/>
    <property type="match status" value="2"/>
</dbReference>
<reference evidence="2 3" key="1">
    <citation type="submission" date="2012-10" db="EMBL/GenBank/DDBJ databases">
        <title>Genome sequencing and analysis of entomopathogenic fungi Beauveria bassiana D1-5.</title>
        <authorList>
            <person name="Li Q."/>
            <person name="Wang L."/>
            <person name="Zhang Z."/>
            <person name="Wang Q."/>
            <person name="Ren J."/>
            <person name="Wang M."/>
            <person name="Xu W."/>
            <person name="Wang J."/>
            <person name="Lu Y."/>
            <person name="Du Q."/>
            <person name="Sun Z."/>
        </authorList>
    </citation>
    <scope>NUCLEOTIDE SEQUENCE [LARGE SCALE GENOMIC DNA]</scope>
    <source>
        <strain evidence="2 3">D1-5</strain>
    </source>
</reference>
<evidence type="ECO:0000256" key="1">
    <source>
        <dbReference type="SAM" id="MobiDB-lite"/>
    </source>
</evidence>
<dbReference type="SUPFAM" id="SSF52058">
    <property type="entry name" value="L domain-like"/>
    <property type="match status" value="1"/>
</dbReference>